<evidence type="ECO:0000313" key="2">
    <source>
        <dbReference type="Proteomes" id="UP000252694"/>
    </source>
</evidence>
<dbReference type="AlphaFoldDB" id="A0A335G3Y4"/>
<name>A0A335G3Y4_ACIBA</name>
<organism evidence="1 2">
    <name type="scientific">Acinetobacter baumannii</name>
    <dbReference type="NCBI Taxonomy" id="470"/>
    <lineage>
        <taxon>Bacteria</taxon>
        <taxon>Pseudomonadati</taxon>
        <taxon>Pseudomonadota</taxon>
        <taxon>Gammaproteobacteria</taxon>
        <taxon>Moraxellales</taxon>
        <taxon>Moraxellaceae</taxon>
        <taxon>Acinetobacter</taxon>
        <taxon>Acinetobacter calcoaceticus/baumannii complex</taxon>
    </lineage>
</organism>
<sequence>MYIFLDASISELDFNNSDNLSKIEFLFMGYAEGNYILSAPRFLLRQFLYNENLSKLARNAIAFAYENFSMMQSFFSKIPFKITIKRDFDVKNEKDQWIIDLDNINYGFLANGITILAENLNDSKFLNYTARHFQLTNDNYKIFKIINNFHGGGGSTTPNELKNLLNQKLNYIFCFLDSDKESPHCIETSTAKKCIKNINENLWIAKFCSTKNFREAENLIPKSLLESIEHFPTSNLEYIRYIENKYNINFYPYIDIKNGLTKKFINKVRSTESPKKKFWEDIIRHLKTENINIDCNIINGKCETHIELKESVCQIIPAGTQKTLEQTIQFLENTDINDSFKIIKNDNTNKEWFEIGEIVFWLSCALPKIRLS</sequence>
<accession>A0A335G3Y4</accession>
<proteinExistence type="predicted"/>
<reference evidence="1 2" key="1">
    <citation type="submission" date="2018-07" db="EMBL/GenBank/DDBJ databases">
        <authorList>
            <consortium name="Pathogen Informatics"/>
        </authorList>
    </citation>
    <scope>NUCLEOTIDE SEQUENCE [LARGE SCALE GENOMIC DNA]</scope>
    <source>
        <strain evidence="1 2">4300STDY7045823</strain>
    </source>
</reference>
<dbReference type="EMBL" id="UFMQ01000015">
    <property type="protein sequence ID" value="SST27184.1"/>
    <property type="molecule type" value="Genomic_DNA"/>
</dbReference>
<dbReference type="Proteomes" id="UP000252694">
    <property type="component" value="Unassembled WGS sequence"/>
</dbReference>
<evidence type="ECO:0000313" key="1">
    <source>
        <dbReference type="EMBL" id="SST27184.1"/>
    </source>
</evidence>
<dbReference type="RefSeq" id="WP_032026256.1">
    <property type="nucleotide sequence ID" value="NZ_CP136173.1"/>
</dbReference>
<protein>
    <submittedName>
        <fullName evidence="1">Uncharacterized protein</fullName>
    </submittedName>
</protein>
<gene>
    <name evidence="1" type="ORF">SAMEA104305318_02852</name>
</gene>